<dbReference type="PROSITE" id="PS50943">
    <property type="entry name" value="HTH_CROC1"/>
    <property type="match status" value="1"/>
</dbReference>
<dbReference type="EMBL" id="JACHFR010000004">
    <property type="protein sequence ID" value="MBB5219826.1"/>
    <property type="molecule type" value="Genomic_DNA"/>
</dbReference>
<dbReference type="SMART" id="SM00530">
    <property type="entry name" value="HTH_XRE"/>
    <property type="match status" value="1"/>
</dbReference>
<name>A0A840SIV6_9SPIR</name>
<protein>
    <submittedName>
        <fullName evidence="2">Transcriptional regulator with XRE-family HTH domain</fullName>
    </submittedName>
</protein>
<reference evidence="2 3" key="1">
    <citation type="submission" date="2020-08" db="EMBL/GenBank/DDBJ databases">
        <title>Genomic Encyclopedia of Type Strains, Phase IV (KMG-IV): sequencing the most valuable type-strain genomes for metagenomic binning, comparative biology and taxonomic classification.</title>
        <authorList>
            <person name="Goeker M."/>
        </authorList>
    </citation>
    <scope>NUCLEOTIDE SEQUENCE [LARGE SCALE GENOMIC DNA]</scope>
    <source>
        <strain evidence="2 3">DSM 103679</strain>
    </source>
</reference>
<organism evidence="2 3">
    <name type="scientific">Treponema rectale</name>
    <dbReference type="NCBI Taxonomy" id="744512"/>
    <lineage>
        <taxon>Bacteria</taxon>
        <taxon>Pseudomonadati</taxon>
        <taxon>Spirochaetota</taxon>
        <taxon>Spirochaetia</taxon>
        <taxon>Spirochaetales</taxon>
        <taxon>Treponemataceae</taxon>
        <taxon>Treponema</taxon>
    </lineage>
</organism>
<feature type="domain" description="HTH cro/C1-type" evidence="1">
    <location>
        <begin position="28"/>
        <end position="81"/>
    </location>
</feature>
<gene>
    <name evidence="2" type="ORF">HNP77_002215</name>
</gene>
<dbReference type="CDD" id="cd00093">
    <property type="entry name" value="HTH_XRE"/>
    <property type="match status" value="1"/>
</dbReference>
<proteinExistence type="predicted"/>
<evidence type="ECO:0000313" key="2">
    <source>
        <dbReference type="EMBL" id="MBB5219826.1"/>
    </source>
</evidence>
<dbReference type="AlphaFoldDB" id="A0A840SIV6"/>
<evidence type="ECO:0000259" key="1">
    <source>
        <dbReference type="PROSITE" id="PS50943"/>
    </source>
</evidence>
<sequence>MKTELKVRRNTYSEFLEFDLQNVLASNVKRYIAESGLSIDELCIRTNLSHATISRLKTGKNISFRSLCALAEALNKDWRVFFM</sequence>
<comment type="caution">
    <text evidence="2">The sequence shown here is derived from an EMBL/GenBank/DDBJ whole genome shotgun (WGS) entry which is preliminary data.</text>
</comment>
<dbReference type="SUPFAM" id="SSF47413">
    <property type="entry name" value="lambda repressor-like DNA-binding domains"/>
    <property type="match status" value="1"/>
</dbReference>
<dbReference type="Proteomes" id="UP000578697">
    <property type="component" value="Unassembled WGS sequence"/>
</dbReference>
<keyword evidence="3" id="KW-1185">Reference proteome</keyword>
<dbReference type="GO" id="GO:0003677">
    <property type="term" value="F:DNA binding"/>
    <property type="evidence" value="ECO:0007669"/>
    <property type="project" value="InterPro"/>
</dbReference>
<dbReference type="InterPro" id="IPR010982">
    <property type="entry name" value="Lambda_DNA-bd_dom_sf"/>
</dbReference>
<dbReference type="InterPro" id="IPR001387">
    <property type="entry name" value="Cro/C1-type_HTH"/>
</dbReference>
<evidence type="ECO:0000313" key="3">
    <source>
        <dbReference type="Proteomes" id="UP000578697"/>
    </source>
</evidence>
<dbReference type="RefSeq" id="WP_184653323.1">
    <property type="nucleotide sequence ID" value="NZ_JACHFR010000004.1"/>
</dbReference>
<dbReference type="Pfam" id="PF13443">
    <property type="entry name" value="HTH_26"/>
    <property type="match status" value="1"/>
</dbReference>
<dbReference type="Gene3D" id="1.10.260.40">
    <property type="entry name" value="lambda repressor-like DNA-binding domains"/>
    <property type="match status" value="1"/>
</dbReference>
<accession>A0A840SIV6</accession>